<comment type="caution">
    <text evidence="2">The sequence shown here is derived from an EMBL/GenBank/DDBJ whole genome shotgun (WGS) entry which is preliminary data.</text>
</comment>
<proteinExistence type="predicted"/>
<feature type="compositionally biased region" description="Basic and acidic residues" evidence="1">
    <location>
        <begin position="34"/>
        <end position="62"/>
    </location>
</feature>
<reference evidence="2" key="1">
    <citation type="journal article" date="2023" name="Nat. Commun.">
        <title>Diploid and tetraploid genomes of Acorus and the evolution of monocots.</title>
        <authorList>
            <person name="Ma L."/>
            <person name="Liu K.W."/>
            <person name="Li Z."/>
            <person name="Hsiao Y.Y."/>
            <person name="Qi Y."/>
            <person name="Fu T."/>
            <person name="Tang G.D."/>
            <person name="Zhang D."/>
            <person name="Sun W.H."/>
            <person name="Liu D.K."/>
            <person name="Li Y."/>
            <person name="Chen G.Z."/>
            <person name="Liu X.D."/>
            <person name="Liao X.Y."/>
            <person name="Jiang Y.T."/>
            <person name="Yu X."/>
            <person name="Hao Y."/>
            <person name="Huang J."/>
            <person name="Zhao X.W."/>
            <person name="Ke S."/>
            <person name="Chen Y.Y."/>
            <person name="Wu W.L."/>
            <person name="Hsu J.L."/>
            <person name="Lin Y.F."/>
            <person name="Huang M.D."/>
            <person name="Li C.Y."/>
            <person name="Huang L."/>
            <person name="Wang Z.W."/>
            <person name="Zhao X."/>
            <person name="Zhong W.Y."/>
            <person name="Peng D.H."/>
            <person name="Ahmad S."/>
            <person name="Lan S."/>
            <person name="Zhang J.S."/>
            <person name="Tsai W.C."/>
            <person name="Van de Peer Y."/>
            <person name="Liu Z.J."/>
        </authorList>
    </citation>
    <scope>NUCLEOTIDE SEQUENCE</scope>
    <source>
        <strain evidence="2">SCP</strain>
    </source>
</reference>
<dbReference type="Proteomes" id="UP001179952">
    <property type="component" value="Unassembled WGS sequence"/>
</dbReference>
<evidence type="ECO:0000313" key="3">
    <source>
        <dbReference type="Proteomes" id="UP001179952"/>
    </source>
</evidence>
<dbReference type="AlphaFoldDB" id="A0AAV9AIR3"/>
<gene>
    <name evidence="2" type="ORF">QJS04_geneDACA022327</name>
</gene>
<accession>A0AAV9AIR3</accession>
<keyword evidence="3" id="KW-1185">Reference proteome</keyword>
<evidence type="ECO:0000256" key="1">
    <source>
        <dbReference type="SAM" id="MobiDB-lite"/>
    </source>
</evidence>
<organism evidence="2 3">
    <name type="scientific">Acorus gramineus</name>
    <name type="common">Dwarf sweet flag</name>
    <dbReference type="NCBI Taxonomy" id="55184"/>
    <lineage>
        <taxon>Eukaryota</taxon>
        <taxon>Viridiplantae</taxon>
        <taxon>Streptophyta</taxon>
        <taxon>Embryophyta</taxon>
        <taxon>Tracheophyta</taxon>
        <taxon>Spermatophyta</taxon>
        <taxon>Magnoliopsida</taxon>
        <taxon>Liliopsida</taxon>
        <taxon>Acoraceae</taxon>
        <taxon>Acorus</taxon>
    </lineage>
</organism>
<reference evidence="2" key="2">
    <citation type="submission" date="2023-06" db="EMBL/GenBank/DDBJ databases">
        <authorList>
            <person name="Ma L."/>
            <person name="Liu K.-W."/>
            <person name="Li Z."/>
            <person name="Hsiao Y.-Y."/>
            <person name="Qi Y."/>
            <person name="Fu T."/>
            <person name="Tang G."/>
            <person name="Zhang D."/>
            <person name="Sun W.-H."/>
            <person name="Liu D.-K."/>
            <person name="Li Y."/>
            <person name="Chen G.-Z."/>
            <person name="Liu X.-D."/>
            <person name="Liao X.-Y."/>
            <person name="Jiang Y.-T."/>
            <person name="Yu X."/>
            <person name="Hao Y."/>
            <person name="Huang J."/>
            <person name="Zhao X.-W."/>
            <person name="Ke S."/>
            <person name="Chen Y.-Y."/>
            <person name="Wu W.-L."/>
            <person name="Hsu J.-L."/>
            <person name="Lin Y.-F."/>
            <person name="Huang M.-D."/>
            <person name="Li C.-Y."/>
            <person name="Huang L."/>
            <person name="Wang Z.-W."/>
            <person name="Zhao X."/>
            <person name="Zhong W.-Y."/>
            <person name="Peng D.-H."/>
            <person name="Ahmad S."/>
            <person name="Lan S."/>
            <person name="Zhang J.-S."/>
            <person name="Tsai W.-C."/>
            <person name="Van De Peer Y."/>
            <person name="Liu Z.-J."/>
        </authorList>
    </citation>
    <scope>NUCLEOTIDE SEQUENCE</scope>
    <source>
        <strain evidence="2">SCP</strain>
        <tissue evidence="2">Leaves</tissue>
    </source>
</reference>
<evidence type="ECO:0000313" key="2">
    <source>
        <dbReference type="EMBL" id="KAK1264079.1"/>
    </source>
</evidence>
<sequence length="96" mass="11367">MMGRKSSLRGATWADLQRAIRDDAEGSSYRRINYKSDDKSNTKERLKMQQENKQKRREKEMGPRAMRGRGGLYLTTRPRPRKRDYSSMRKQPQSSQ</sequence>
<feature type="region of interest" description="Disordered" evidence="1">
    <location>
        <begin position="19"/>
        <end position="96"/>
    </location>
</feature>
<name>A0AAV9AIR3_ACOGR</name>
<dbReference type="EMBL" id="JAUJYN010000009">
    <property type="protein sequence ID" value="KAK1264079.1"/>
    <property type="molecule type" value="Genomic_DNA"/>
</dbReference>
<protein>
    <submittedName>
        <fullName evidence="2">Uncharacterized protein</fullName>
    </submittedName>
</protein>